<dbReference type="STRING" id="1324314.BVG16_00150"/>
<reference evidence="2 3" key="1">
    <citation type="submission" date="2017-01" db="EMBL/GenBank/DDBJ databases">
        <title>Genome analysis of Paenibacillus selenitrireducens ES3-24.</title>
        <authorList>
            <person name="Xu D."/>
            <person name="Yao R."/>
            <person name="Zheng S."/>
        </authorList>
    </citation>
    <scope>NUCLEOTIDE SEQUENCE [LARGE SCALE GENOMIC DNA]</scope>
    <source>
        <strain evidence="2 3">ES3-24</strain>
    </source>
</reference>
<feature type="compositionally biased region" description="Polar residues" evidence="1">
    <location>
        <begin position="58"/>
        <end position="67"/>
    </location>
</feature>
<keyword evidence="3" id="KW-1185">Reference proteome</keyword>
<sequence>MHFTMQEKFGDKPVSDWMETRLKAEVLQVHGVVIQVTVHLANATMGSDGGDSVCKPTPGSSAPSTHG</sequence>
<dbReference type="AlphaFoldDB" id="A0A1T2XLW9"/>
<organism evidence="2 3">
    <name type="scientific">Paenibacillus selenitireducens</name>
    <dbReference type="NCBI Taxonomy" id="1324314"/>
    <lineage>
        <taxon>Bacteria</taxon>
        <taxon>Bacillati</taxon>
        <taxon>Bacillota</taxon>
        <taxon>Bacilli</taxon>
        <taxon>Bacillales</taxon>
        <taxon>Paenibacillaceae</taxon>
        <taxon>Paenibacillus</taxon>
    </lineage>
</organism>
<proteinExistence type="predicted"/>
<name>A0A1T2XLW9_9BACL</name>
<protein>
    <submittedName>
        <fullName evidence="2">Uncharacterized protein</fullName>
    </submittedName>
</protein>
<gene>
    <name evidence="2" type="ORF">BVG16_00150</name>
</gene>
<dbReference type="Proteomes" id="UP000190188">
    <property type="component" value="Unassembled WGS sequence"/>
</dbReference>
<comment type="caution">
    <text evidence="2">The sequence shown here is derived from an EMBL/GenBank/DDBJ whole genome shotgun (WGS) entry which is preliminary data.</text>
</comment>
<feature type="region of interest" description="Disordered" evidence="1">
    <location>
        <begin position="44"/>
        <end position="67"/>
    </location>
</feature>
<dbReference type="EMBL" id="MSZX01000001">
    <property type="protein sequence ID" value="OPA80805.1"/>
    <property type="molecule type" value="Genomic_DNA"/>
</dbReference>
<accession>A0A1T2XLW9</accession>
<evidence type="ECO:0000313" key="2">
    <source>
        <dbReference type="EMBL" id="OPA80805.1"/>
    </source>
</evidence>
<evidence type="ECO:0000256" key="1">
    <source>
        <dbReference type="SAM" id="MobiDB-lite"/>
    </source>
</evidence>
<evidence type="ECO:0000313" key="3">
    <source>
        <dbReference type="Proteomes" id="UP000190188"/>
    </source>
</evidence>